<protein>
    <recommendedName>
        <fullName evidence="3">Sulfur relay protein DsrC</fullName>
    </recommendedName>
</protein>
<dbReference type="EMBL" id="JRAA01000001">
    <property type="protein sequence ID" value="KHF26212.1"/>
    <property type="molecule type" value="Genomic_DNA"/>
</dbReference>
<gene>
    <name evidence="1" type="ORF">JV46_21570</name>
</gene>
<name>A0A0B0HC17_SOVGS</name>
<proteinExistence type="predicted"/>
<dbReference type="GeneID" id="86991140"/>
<reference evidence="1 2" key="1">
    <citation type="journal article" date="2014" name="BMC Genomics">
        <title>The genome of the intracellular bacterium of the coastal bivalve, Solemya velum: a blueprint for thriving in and out of symbiosis.</title>
        <authorList>
            <person name="Dmytrenko O."/>
            <person name="Russell S.L."/>
            <person name="Loo W.T."/>
            <person name="Fontanez K.M."/>
            <person name="Liao L."/>
            <person name="Roeselers G."/>
            <person name="Sharma R."/>
            <person name="Stewart F.J."/>
            <person name="Newton I.L."/>
            <person name="Woyke T."/>
            <person name="Wu D."/>
            <person name="Lang J.M."/>
            <person name="Eisen J.A."/>
            <person name="Cavanaugh C.M."/>
        </authorList>
    </citation>
    <scope>NUCLEOTIDE SEQUENCE [LARGE SCALE GENOMIC DNA]</scope>
    <source>
        <strain evidence="1 2">WH</strain>
    </source>
</reference>
<dbReference type="RefSeq" id="WP_043115949.1">
    <property type="nucleotide sequence ID" value="NZ_JRAA01000001.1"/>
</dbReference>
<dbReference type="eggNOG" id="ENOG5032YBP">
    <property type="taxonomic scope" value="Bacteria"/>
</dbReference>
<dbReference type="STRING" id="2340.JV46_21570"/>
<dbReference type="AlphaFoldDB" id="A0A0B0HC17"/>
<evidence type="ECO:0000313" key="1">
    <source>
        <dbReference type="EMBL" id="KHF26212.1"/>
    </source>
</evidence>
<evidence type="ECO:0000313" key="2">
    <source>
        <dbReference type="Proteomes" id="UP000030856"/>
    </source>
</evidence>
<sequence length="63" mass="7344">MLLLSEIMIANQQFKTFEELEAAVSEIANSGERFFRIDVKPQYFDTPNDWEERLEAAFSTLGR</sequence>
<comment type="caution">
    <text evidence="1">The sequence shown here is derived from an EMBL/GenBank/DDBJ whole genome shotgun (WGS) entry which is preliminary data.</text>
</comment>
<keyword evidence="2" id="KW-1185">Reference proteome</keyword>
<dbReference type="OrthoDB" id="9799857at2"/>
<accession>A0A0B0HC17</accession>
<dbReference type="Proteomes" id="UP000030856">
    <property type="component" value="Unassembled WGS sequence"/>
</dbReference>
<organism evidence="1 2">
    <name type="scientific">Solemya velum gill symbiont</name>
    <dbReference type="NCBI Taxonomy" id="2340"/>
    <lineage>
        <taxon>Bacteria</taxon>
        <taxon>Pseudomonadati</taxon>
        <taxon>Pseudomonadota</taxon>
        <taxon>Gammaproteobacteria</taxon>
        <taxon>sulfur-oxidizing symbionts</taxon>
    </lineage>
</organism>
<evidence type="ECO:0008006" key="3">
    <source>
        <dbReference type="Google" id="ProtNLM"/>
    </source>
</evidence>